<evidence type="ECO:0000313" key="2">
    <source>
        <dbReference type="EMBL" id="RSH89842.1"/>
    </source>
</evidence>
<reference evidence="2 3" key="1">
    <citation type="submission" date="2018-11" db="EMBL/GenBank/DDBJ databases">
        <title>Genome sequence of Saitozyma podzolica DSM 27192.</title>
        <authorList>
            <person name="Aliyu H."/>
            <person name="Gorte O."/>
            <person name="Ochsenreither K."/>
        </authorList>
    </citation>
    <scope>NUCLEOTIDE SEQUENCE [LARGE SCALE GENOMIC DNA]</scope>
    <source>
        <strain evidence="2 3">DSM 27192</strain>
    </source>
</reference>
<sequence>MPDATVATEHITESSQQILHPTPIRQSSLLLAEVHTFRRRRSVAQNQAGDFEVLLSRLTAFDERSRLFGGFTAEHLDLIGELLVELLQHLTQLYETTLDTTIYLSPLWELLTRKRARSASQTPTDSIEGYANKPNTSSSSYPPGGAAQAISKGSSFGAGPSRGSWRRIWINISGCAISSPSASSGRRYGTNLGEQQPVLDETLPSRTIVQFLAHSAERPSLLWRRSTPWPSAWEQVSSLIVPPDPVIRSPVKWEDTGIMTPDSFEEGGVEGGYEVSTKRRGGSQGYVSRYLARPSINHDQAFRYQPSYGGHDRAGPCGGGFKYIRAKVLAEIDAFPRQFMTYNTSAEGKAVSEMPAVADLGIRDRKSLTFTV</sequence>
<organism evidence="2 3">
    <name type="scientific">Saitozyma podzolica</name>
    <dbReference type="NCBI Taxonomy" id="1890683"/>
    <lineage>
        <taxon>Eukaryota</taxon>
        <taxon>Fungi</taxon>
        <taxon>Dikarya</taxon>
        <taxon>Basidiomycota</taxon>
        <taxon>Agaricomycotina</taxon>
        <taxon>Tremellomycetes</taxon>
        <taxon>Tremellales</taxon>
        <taxon>Trimorphomycetaceae</taxon>
        <taxon>Saitozyma</taxon>
    </lineage>
</organism>
<dbReference type="Proteomes" id="UP000279259">
    <property type="component" value="Unassembled WGS sequence"/>
</dbReference>
<protein>
    <submittedName>
        <fullName evidence="2">Uncharacterized protein</fullName>
    </submittedName>
</protein>
<evidence type="ECO:0000313" key="3">
    <source>
        <dbReference type="Proteomes" id="UP000279259"/>
    </source>
</evidence>
<dbReference type="AlphaFoldDB" id="A0A427YFH0"/>
<proteinExistence type="predicted"/>
<feature type="region of interest" description="Disordered" evidence="1">
    <location>
        <begin position="119"/>
        <end position="158"/>
    </location>
</feature>
<gene>
    <name evidence="2" type="ORF">EHS25_001828</name>
</gene>
<evidence type="ECO:0000256" key="1">
    <source>
        <dbReference type="SAM" id="MobiDB-lite"/>
    </source>
</evidence>
<accession>A0A427YFH0</accession>
<keyword evidence="3" id="KW-1185">Reference proteome</keyword>
<dbReference type="EMBL" id="RSCD01000012">
    <property type="protein sequence ID" value="RSH89842.1"/>
    <property type="molecule type" value="Genomic_DNA"/>
</dbReference>
<name>A0A427YFH0_9TREE</name>
<comment type="caution">
    <text evidence="2">The sequence shown here is derived from an EMBL/GenBank/DDBJ whole genome shotgun (WGS) entry which is preliminary data.</text>
</comment>